<dbReference type="Pfam" id="PF00058">
    <property type="entry name" value="Ldl_recept_b"/>
    <property type="match status" value="4"/>
</dbReference>
<protein>
    <submittedName>
        <fullName evidence="12">Epidermal growth factor</fullName>
    </submittedName>
</protein>
<keyword evidence="2 10" id="KW-0732">Signal</keyword>
<dbReference type="GO" id="GO:0008083">
    <property type="term" value="F:growth factor activity"/>
    <property type="evidence" value="ECO:0007669"/>
    <property type="project" value="TreeGrafter"/>
</dbReference>
<keyword evidence="9" id="KW-0472">Membrane</keyword>
<evidence type="ECO:0000256" key="9">
    <source>
        <dbReference type="SAM" id="Phobius"/>
    </source>
</evidence>
<feature type="repeat" description="LDL-receptor class B" evidence="7">
    <location>
        <begin position="643"/>
        <end position="685"/>
    </location>
</feature>
<evidence type="ECO:0000256" key="8">
    <source>
        <dbReference type="SAM" id="MobiDB-lite"/>
    </source>
</evidence>
<feature type="domain" description="EGF-like" evidence="11">
    <location>
        <begin position="928"/>
        <end position="969"/>
    </location>
</feature>
<dbReference type="PANTHER" id="PTHR46513">
    <property type="entry name" value="VITELLOGENIN RECEPTOR-LIKE PROTEIN-RELATED-RELATED"/>
    <property type="match status" value="1"/>
</dbReference>
<evidence type="ECO:0000256" key="5">
    <source>
        <dbReference type="ARBA" id="ARBA00023180"/>
    </source>
</evidence>
<dbReference type="InterPro" id="IPR050778">
    <property type="entry name" value="Cueball_EGF_LRP_Nidogen"/>
</dbReference>
<feature type="compositionally biased region" description="Polar residues" evidence="8">
    <location>
        <begin position="1125"/>
        <end position="1149"/>
    </location>
</feature>
<dbReference type="GO" id="GO:0007173">
    <property type="term" value="P:epidermal growth factor receptor signaling pathway"/>
    <property type="evidence" value="ECO:0007669"/>
    <property type="project" value="TreeGrafter"/>
</dbReference>
<reference evidence="12" key="1">
    <citation type="submission" date="2014-08" db="EMBL/GenBank/DDBJ databases">
        <authorList>
            <person name="Senf B."/>
            <person name="Petzold A."/>
            <person name="Downie B.R."/>
            <person name="Koch P."/>
            <person name="Platzer M."/>
        </authorList>
    </citation>
    <scope>NUCLEOTIDE SEQUENCE [LARGE SCALE GENOMIC DNA]</scope>
    <source>
        <strain evidence="12">GRZ</strain>
    </source>
</reference>
<feature type="repeat" description="LDL-receptor class B" evidence="7">
    <location>
        <begin position="124"/>
        <end position="165"/>
    </location>
</feature>
<comment type="caution">
    <text evidence="6">Lacks conserved residue(s) required for the propagation of feature annotation.</text>
</comment>
<accession>A0A8C6KUI0</accession>
<dbReference type="Gene3D" id="2.120.10.30">
    <property type="entry name" value="TolB, C-terminal domain"/>
    <property type="match status" value="2"/>
</dbReference>
<evidence type="ECO:0000256" key="1">
    <source>
        <dbReference type="ARBA" id="ARBA00022536"/>
    </source>
</evidence>
<feature type="disulfide bond" evidence="6">
    <location>
        <begin position="959"/>
        <end position="968"/>
    </location>
</feature>
<feature type="domain" description="EGF-like" evidence="11">
    <location>
        <begin position="823"/>
        <end position="861"/>
    </location>
</feature>
<dbReference type="GO" id="GO:0008284">
    <property type="term" value="P:positive regulation of cell population proliferation"/>
    <property type="evidence" value="ECO:0007669"/>
    <property type="project" value="TreeGrafter"/>
</dbReference>
<feature type="repeat" description="LDL-receptor class B" evidence="7">
    <location>
        <begin position="599"/>
        <end position="642"/>
    </location>
</feature>
<feature type="repeat" description="LDL-receptor class B" evidence="7">
    <location>
        <begin position="556"/>
        <end position="598"/>
    </location>
</feature>
<dbReference type="SUPFAM" id="SSF63825">
    <property type="entry name" value="YWTD domain"/>
    <property type="match status" value="2"/>
</dbReference>
<keyword evidence="5" id="KW-0325">Glycoprotein</keyword>
<name>A0A8C6KUI0_NOTFU</name>
<dbReference type="GO" id="GO:0042813">
    <property type="term" value="F:Wnt receptor activity"/>
    <property type="evidence" value="ECO:0007669"/>
    <property type="project" value="TreeGrafter"/>
</dbReference>
<evidence type="ECO:0000259" key="11">
    <source>
        <dbReference type="PROSITE" id="PS50026"/>
    </source>
</evidence>
<organism evidence="12 13">
    <name type="scientific">Nothobranchius furzeri</name>
    <name type="common">Turquoise killifish</name>
    <dbReference type="NCBI Taxonomy" id="105023"/>
    <lineage>
        <taxon>Eukaryota</taxon>
        <taxon>Metazoa</taxon>
        <taxon>Chordata</taxon>
        <taxon>Craniata</taxon>
        <taxon>Vertebrata</taxon>
        <taxon>Euteleostomi</taxon>
        <taxon>Actinopterygii</taxon>
        <taxon>Neopterygii</taxon>
        <taxon>Teleostei</taxon>
        <taxon>Neoteleostei</taxon>
        <taxon>Acanthomorphata</taxon>
        <taxon>Ovalentaria</taxon>
        <taxon>Atherinomorphae</taxon>
        <taxon>Cyprinodontiformes</taxon>
        <taxon>Nothobranchiidae</taxon>
        <taxon>Nothobranchius</taxon>
    </lineage>
</organism>
<keyword evidence="1 6" id="KW-0245">EGF-like domain</keyword>
<evidence type="ECO:0000313" key="12">
    <source>
        <dbReference type="Ensembl" id="ENSNFUP00015009724.1"/>
    </source>
</evidence>
<dbReference type="GO" id="GO:0030855">
    <property type="term" value="P:epithelial cell differentiation"/>
    <property type="evidence" value="ECO:0007669"/>
    <property type="project" value="UniProtKB-ARBA"/>
</dbReference>
<dbReference type="FunFam" id="2.10.25.10:FF:000010">
    <property type="entry name" value="Pro-epidermal growth factor"/>
    <property type="match status" value="1"/>
</dbReference>
<dbReference type="SMART" id="SM00135">
    <property type="entry name" value="LY"/>
    <property type="match status" value="9"/>
</dbReference>
<dbReference type="Pfam" id="PF00008">
    <property type="entry name" value="EGF"/>
    <property type="match status" value="1"/>
</dbReference>
<dbReference type="GeneID" id="107374766"/>
<reference evidence="12" key="3">
    <citation type="submission" date="2025-09" db="UniProtKB">
        <authorList>
            <consortium name="Ensembl"/>
        </authorList>
    </citation>
    <scope>IDENTIFICATION</scope>
</reference>
<feature type="signal peptide" evidence="10">
    <location>
        <begin position="1"/>
        <end position="25"/>
    </location>
</feature>
<dbReference type="Pfam" id="PF16472">
    <property type="entry name" value="DUF5050"/>
    <property type="match status" value="1"/>
</dbReference>
<dbReference type="FunFam" id="2.120.10.30:FF:000241">
    <property type="entry name" value="Low-density lipoprotein receptor-related protein 6"/>
    <property type="match status" value="1"/>
</dbReference>
<feature type="chain" id="PRO_5034373912" evidence="10">
    <location>
        <begin position="26"/>
        <end position="1149"/>
    </location>
</feature>
<dbReference type="Pfam" id="PF14670">
    <property type="entry name" value="FXa_inhibition"/>
    <property type="match status" value="1"/>
</dbReference>
<evidence type="ECO:0000256" key="6">
    <source>
        <dbReference type="PROSITE-ProRule" id="PRU00076"/>
    </source>
</evidence>
<feature type="compositionally biased region" description="Low complexity" evidence="8">
    <location>
        <begin position="1115"/>
        <end position="1124"/>
    </location>
</feature>
<dbReference type="GO" id="GO:0017147">
    <property type="term" value="F:Wnt-protein binding"/>
    <property type="evidence" value="ECO:0007669"/>
    <property type="project" value="TreeGrafter"/>
</dbReference>
<dbReference type="InterPro" id="IPR001881">
    <property type="entry name" value="EGF-like_Ca-bd_dom"/>
</dbReference>
<dbReference type="PROSITE" id="PS00022">
    <property type="entry name" value="EGF_1"/>
    <property type="match status" value="1"/>
</dbReference>
<dbReference type="CDD" id="cd00054">
    <property type="entry name" value="EGF_CA"/>
    <property type="match status" value="1"/>
</dbReference>
<gene>
    <name evidence="12" type="primary">egf</name>
</gene>
<dbReference type="InterPro" id="IPR011042">
    <property type="entry name" value="6-blade_b-propeller_TolB-like"/>
</dbReference>
<feature type="region of interest" description="Disordered" evidence="8">
    <location>
        <begin position="1075"/>
        <end position="1095"/>
    </location>
</feature>
<dbReference type="SUPFAM" id="SSF57196">
    <property type="entry name" value="EGF/Laminin"/>
    <property type="match status" value="1"/>
</dbReference>
<feature type="region of interest" description="Disordered" evidence="8">
    <location>
        <begin position="1111"/>
        <end position="1149"/>
    </location>
</feature>
<dbReference type="PROSITE" id="PS50026">
    <property type="entry name" value="EGF_3"/>
    <property type="match status" value="3"/>
</dbReference>
<dbReference type="SMART" id="SM00179">
    <property type="entry name" value="EGF_CA"/>
    <property type="match status" value="6"/>
</dbReference>
<feature type="repeat" description="LDL-receptor class B" evidence="7">
    <location>
        <begin position="513"/>
        <end position="555"/>
    </location>
</feature>
<dbReference type="SUPFAM" id="SSF57184">
    <property type="entry name" value="Growth factor receptor domain"/>
    <property type="match status" value="3"/>
</dbReference>
<dbReference type="RefSeq" id="XP_054595252.1">
    <property type="nucleotide sequence ID" value="XM_054739277.2"/>
</dbReference>
<feature type="transmembrane region" description="Helical" evidence="9">
    <location>
        <begin position="989"/>
        <end position="1012"/>
    </location>
</feature>
<evidence type="ECO:0000256" key="10">
    <source>
        <dbReference type="SAM" id="SignalP"/>
    </source>
</evidence>
<dbReference type="Proteomes" id="UP000694548">
    <property type="component" value="Chromosome sgr01"/>
</dbReference>
<dbReference type="PROSITE" id="PS01186">
    <property type="entry name" value="EGF_2"/>
    <property type="match status" value="4"/>
</dbReference>
<dbReference type="InterPro" id="IPR000033">
    <property type="entry name" value="LDLR_classB_rpt"/>
</dbReference>
<keyword evidence="9" id="KW-0812">Transmembrane</keyword>
<dbReference type="InterPro" id="IPR032485">
    <property type="entry name" value="LRP1-like_beta_prop"/>
</dbReference>
<feature type="domain" description="EGF-like" evidence="11">
    <location>
        <begin position="862"/>
        <end position="902"/>
    </location>
</feature>
<dbReference type="Ensembl" id="ENSNFUT00015010221.1">
    <property type="protein sequence ID" value="ENSNFUP00015009724.1"/>
    <property type="gene ID" value="ENSNFUG00015004655.1"/>
</dbReference>
<dbReference type="InterPro" id="IPR000152">
    <property type="entry name" value="EGF-type_Asp/Asn_hydroxyl_site"/>
</dbReference>
<dbReference type="InterPro" id="IPR018097">
    <property type="entry name" value="EGF_Ca-bd_CS"/>
</dbReference>
<dbReference type="Pfam" id="PF12947">
    <property type="entry name" value="EGF_3"/>
    <property type="match status" value="1"/>
</dbReference>
<dbReference type="InterPro" id="IPR000742">
    <property type="entry name" value="EGF"/>
</dbReference>
<sequence>MILTAVVYFWMQSAGSLVSGTTCWGEQLSGAGANSSCVDLQPFLIFGHGKSIHRMGLDGRNHRRLFAGVGSSILLDFHFKEERFYWADKHTGVIYKASMKGAHRQKLYSFDKHISGLAVDWIWNKVYWTSSEKRAIKKMELSGKNERTILRHLTQPGFINVDPTKRFLFWVSGGINSSIQRSDLTGQLKTTLMMMPKQIKALTIDRQDKRLFWAQFGPQGESAIASCDYNGKALHIMDHSLQSQSLGISVFLEHMYYTDSASIKHINKFFGGQAADVNLKELAKPPVELKVVHPLTQPTIDPLSQISGCDEESGNCENVCSHAERGVCRCREGFTLSMHGAYCEDVNECAHWNHGCSLGCENIPGSYFCTCPKGYALLSDKKTCREIKPCEGNATKCGHGCLETENGPVCVCPEGSVLQEDGQACTGCSSADRGGCSQLCSPVTPGRWLCGCLPGYELHQDDKRCTATGPPPFLIVADLVDVRRMNPDGTEDQILVKEPRGTILALDYDPVLNQVYFASTSLKTIERVDLNDGAREVLISGGLDSPEGLAIDWIHRRIYWTDKGQSTVDSSSLSGLQKETVVREGLQKPRGITLHPQANKLFWTDVGARPVIEASTLGGSNRAVIASTNLVSPTGLTIDFTDSRLFWCDQKSGLVETAAFDGSDRRVLLENQVAHPFDLAVFEDRLWISDWEHQQLRSVHKLTGKKLQHIHGNMVQPASIVVVHPLVKPGSDVCLHLNGGCAQVCENKLGSAHCSCLPRYVLSPDGKSCSLAEVSEGTAESGHSGTRDENVHLTTPGLATNEEGTGFNADGGREPDPFTHRMVSELCHTLHCDVNARCQINAGKPLCLCLHGFTGDGQNCQDIDECQLGLHNCDKHAECQNTEGMFLCKCRTGYYGDGQTCEGLETTSPWVTSQSPVDETTRRHNSDSVERCPSSHAAYCLYQGICFYFPEMESFACNCVPGYTGERCQFSDLEWLELQRAEKEKRRNIFIAGNLVVLIFLLSIIACATYCFRTRTCIHKQSPVDNISETSVAEASMLETTTTSIPQYCTMSETKMEGKTIPVLGCPRRAACPSCSSETSTSPSSEDPGTLSKHNRGYECSMVSAVATETIQIDSSHSNPSLSSINTGNFSSLEPATLPQTSDPEASVS</sequence>
<dbReference type="PROSITE" id="PS01187">
    <property type="entry name" value="EGF_CA"/>
    <property type="match status" value="2"/>
</dbReference>
<dbReference type="FunFam" id="2.120.10.30:FF:000036">
    <property type="entry name" value="Pro-epidermal growth factor"/>
    <property type="match status" value="1"/>
</dbReference>
<evidence type="ECO:0000256" key="7">
    <source>
        <dbReference type="PROSITE-ProRule" id="PRU00461"/>
    </source>
</evidence>
<dbReference type="PANTHER" id="PTHR46513:SF5">
    <property type="entry name" value="PRO-EPIDERMAL GROWTH FACTOR"/>
    <property type="match status" value="1"/>
</dbReference>
<dbReference type="OrthoDB" id="4062651at2759"/>
<dbReference type="InterPro" id="IPR009030">
    <property type="entry name" value="Growth_fac_rcpt_cys_sf"/>
</dbReference>
<evidence type="ECO:0000313" key="13">
    <source>
        <dbReference type="Proteomes" id="UP000694548"/>
    </source>
</evidence>
<evidence type="ECO:0000256" key="2">
    <source>
        <dbReference type="ARBA" id="ARBA00022729"/>
    </source>
</evidence>
<evidence type="ECO:0000256" key="4">
    <source>
        <dbReference type="ARBA" id="ARBA00023157"/>
    </source>
</evidence>
<keyword evidence="9" id="KW-1133">Transmembrane helix</keyword>
<reference evidence="12" key="2">
    <citation type="submission" date="2025-08" db="UniProtKB">
        <authorList>
            <consortium name="Ensembl"/>
        </authorList>
    </citation>
    <scope>IDENTIFICATION</scope>
</reference>
<dbReference type="CTD" id="1950"/>
<dbReference type="GO" id="GO:0005509">
    <property type="term" value="F:calcium ion binding"/>
    <property type="evidence" value="ECO:0007669"/>
    <property type="project" value="InterPro"/>
</dbReference>
<dbReference type="Gene3D" id="2.10.25.10">
    <property type="entry name" value="Laminin"/>
    <property type="match status" value="7"/>
</dbReference>
<dbReference type="GO" id="GO:0005886">
    <property type="term" value="C:plasma membrane"/>
    <property type="evidence" value="ECO:0007669"/>
    <property type="project" value="TreeGrafter"/>
</dbReference>
<feature type="region of interest" description="Disordered" evidence="8">
    <location>
        <begin position="778"/>
        <end position="809"/>
    </location>
</feature>
<feature type="disulfide bond" evidence="6">
    <location>
        <begin position="940"/>
        <end position="957"/>
    </location>
</feature>
<keyword evidence="3" id="KW-0677">Repeat</keyword>
<feature type="compositionally biased region" description="Low complexity" evidence="8">
    <location>
        <begin position="1075"/>
        <end position="1086"/>
    </location>
</feature>
<keyword evidence="4 6" id="KW-1015">Disulfide bond</keyword>
<dbReference type="GeneTree" id="ENSGT00940000158366"/>
<proteinExistence type="predicted"/>
<dbReference type="PROSITE" id="PS51120">
    <property type="entry name" value="LDLRB"/>
    <property type="match status" value="5"/>
</dbReference>
<dbReference type="GO" id="GO:0043410">
    <property type="term" value="P:positive regulation of MAPK cascade"/>
    <property type="evidence" value="ECO:0007669"/>
    <property type="project" value="TreeGrafter"/>
</dbReference>
<dbReference type="PROSITE" id="PS00010">
    <property type="entry name" value="ASX_HYDROXYL"/>
    <property type="match status" value="1"/>
</dbReference>
<dbReference type="FunFam" id="2.10.25.10:FF:000038">
    <property type="entry name" value="Fibrillin 2"/>
    <property type="match status" value="1"/>
</dbReference>
<evidence type="ECO:0000256" key="3">
    <source>
        <dbReference type="ARBA" id="ARBA00022737"/>
    </source>
</evidence>
<keyword evidence="13" id="KW-1185">Reference proteome</keyword>
<dbReference type="SMART" id="SM00181">
    <property type="entry name" value="EGF"/>
    <property type="match status" value="8"/>
</dbReference>
<dbReference type="GO" id="GO:0060070">
    <property type="term" value="P:canonical Wnt signaling pathway"/>
    <property type="evidence" value="ECO:0007669"/>
    <property type="project" value="TreeGrafter"/>
</dbReference>
<dbReference type="AlphaFoldDB" id="A0A8C6KUI0"/>
<dbReference type="InterPro" id="IPR024731">
    <property type="entry name" value="NELL2-like_EGF"/>
</dbReference>